<reference evidence="2 3" key="1">
    <citation type="journal article" date="2015" name="Genome Biol. Evol.">
        <title>Comparative Genomics of a Bacterivorous Green Alga Reveals Evolutionary Causalities and Consequences of Phago-Mixotrophic Mode of Nutrition.</title>
        <authorList>
            <person name="Burns J.A."/>
            <person name="Paasch A."/>
            <person name="Narechania A."/>
            <person name="Kim E."/>
        </authorList>
    </citation>
    <scope>NUCLEOTIDE SEQUENCE [LARGE SCALE GENOMIC DNA]</scope>
    <source>
        <strain evidence="2 3">PLY_AMNH</strain>
    </source>
</reference>
<dbReference type="AlphaFoldDB" id="A0AAE0ENV1"/>
<sequence>MLTREVSSWSNLQSLETYSLRYSSRRSEQDLLSLASESFPSKPSPSSPTLYSTHVGPTALGSCPSSSRTLPRHSSEVSLSSTYSEDETHSEHSLVALVHTRSSQDLVGALEDCDKYGAQCGRCVWEAVQLNGSTTDGWIVDDAVQLVKLACAR</sequence>
<proteinExistence type="predicted"/>
<organism evidence="2 3">
    <name type="scientific">Cymbomonas tetramitiformis</name>
    <dbReference type="NCBI Taxonomy" id="36881"/>
    <lineage>
        <taxon>Eukaryota</taxon>
        <taxon>Viridiplantae</taxon>
        <taxon>Chlorophyta</taxon>
        <taxon>Pyramimonadophyceae</taxon>
        <taxon>Pyramimonadales</taxon>
        <taxon>Pyramimonadaceae</taxon>
        <taxon>Cymbomonas</taxon>
    </lineage>
</organism>
<keyword evidence="3" id="KW-1185">Reference proteome</keyword>
<gene>
    <name evidence="2" type="ORF">CYMTET_54309</name>
</gene>
<feature type="region of interest" description="Disordered" evidence="1">
    <location>
        <begin position="33"/>
        <end position="88"/>
    </location>
</feature>
<dbReference type="Proteomes" id="UP001190700">
    <property type="component" value="Unassembled WGS sequence"/>
</dbReference>
<dbReference type="EMBL" id="LGRX02035281">
    <property type="protein sequence ID" value="KAK3235493.1"/>
    <property type="molecule type" value="Genomic_DNA"/>
</dbReference>
<evidence type="ECO:0000313" key="2">
    <source>
        <dbReference type="EMBL" id="KAK3235493.1"/>
    </source>
</evidence>
<protein>
    <submittedName>
        <fullName evidence="2">Uncharacterized protein</fullName>
    </submittedName>
</protein>
<evidence type="ECO:0000256" key="1">
    <source>
        <dbReference type="SAM" id="MobiDB-lite"/>
    </source>
</evidence>
<evidence type="ECO:0000313" key="3">
    <source>
        <dbReference type="Proteomes" id="UP001190700"/>
    </source>
</evidence>
<comment type="caution">
    <text evidence="2">The sequence shown here is derived from an EMBL/GenBank/DDBJ whole genome shotgun (WGS) entry which is preliminary data.</text>
</comment>
<accession>A0AAE0ENV1</accession>
<name>A0AAE0ENV1_9CHLO</name>